<organism evidence="2 3">
    <name type="scientific">Apatococcus lobatus</name>
    <dbReference type="NCBI Taxonomy" id="904363"/>
    <lineage>
        <taxon>Eukaryota</taxon>
        <taxon>Viridiplantae</taxon>
        <taxon>Chlorophyta</taxon>
        <taxon>core chlorophytes</taxon>
        <taxon>Trebouxiophyceae</taxon>
        <taxon>Chlorellales</taxon>
        <taxon>Chlorellaceae</taxon>
        <taxon>Apatococcus</taxon>
    </lineage>
</organism>
<dbReference type="EMBL" id="JALJOS010000058">
    <property type="protein sequence ID" value="KAK9818651.1"/>
    <property type="molecule type" value="Genomic_DNA"/>
</dbReference>
<sequence length="193" mass="21026">MTELTSMLRRQQPDSCRQNQTDLGDAAQPTLRLTGLRESQDETAEDLAGKVQEIMAVLPKDINIADARRMGRPGGKRARAVLVTFASVQDRTNNLRTKAELNKHAGTERISINAELSQEEQAHKNALRGTRPSVTNAESSGRAATSMLMVCPSQALCRLTLLGTCSLQQHLVKYQAKASTPSFPLATCPSNPQ</sequence>
<evidence type="ECO:0000256" key="1">
    <source>
        <dbReference type="SAM" id="MobiDB-lite"/>
    </source>
</evidence>
<protein>
    <submittedName>
        <fullName evidence="2">Uncharacterized protein</fullName>
    </submittedName>
</protein>
<gene>
    <name evidence="2" type="ORF">WJX74_009120</name>
</gene>
<dbReference type="Proteomes" id="UP001438707">
    <property type="component" value="Unassembled WGS sequence"/>
</dbReference>
<evidence type="ECO:0000313" key="3">
    <source>
        <dbReference type="Proteomes" id="UP001438707"/>
    </source>
</evidence>
<comment type="caution">
    <text evidence="2">The sequence shown here is derived from an EMBL/GenBank/DDBJ whole genome shotgun (WGS) entry which is preliminary data.</text>
</comment>
<feature type="compositionally biased region" description="Polar residues" evidence="1">
    <location>
        <begin position="1"/>
        <end position="22"/>
    </location>
</feature>
<name>A0AAW1PY84_9CHLO</name>
<keyword evidence="3" id="KW-1185">Reference proteome</keyword>
<reference evidence="2 3" key="1">
    <citation type="journal article" date="2024" name="Nat. Commun.">
        <title>Phylogenomics reveals the evolutionary origins of lichenization in chlorophyte algae.</title>
        <authorList>
            <person name="Puginier C."/>
            <person name="Libourel C."/>
            <person name="Otte J."/>
            <person name="Skaloud P."/>
            <person name="Haon M."/>
            <person name="Grisel S."/>
            <person name="Petersen M."/>
            <person name="Berrin J.G."/>
            <person name="Delaux P.M."/>
            <person name="Dal Grande F."/>
            <person name="Keller J."/>
        </authorList>
    </citation>
    <scope>NUCLEOTIDE SEQUENCE [LARGE SCALE GENOMIC DNA]</scope>
    <source>
        <strain evidence="2 3">SAG 2145</strain>
    </source>
</reference>
<dbReference type="Gene3D" id="3.30.70.1820">
    <property type="entry name" value="L1 transposable element, RRM domain"/>
    <property type="match status" value="1"/>
</dbReference>
<feature type="region of interest" description="Disordered" evidence="1">
    <location>
        <begin position="119"/>
        <end position="140"/>
    </location>
</feature>
<dbReference type="AlphaFoldDB" id="A0AAW1PY84"/>
<evidence type="ECO:0000313" key="2">
    <source>
        <dbReference type="EMBL" id="KAK9818651.1"/>
    </source>
</evidence>
<accession>A0AAW1PY84</accession>
<proteinExistence type="predicted"/>
<feature type="region of interest" description="Disordered" evidence="1">
    <location>
        <begin position="1"/>
        <end position="26"/>
    </location>
</feature>